<evidence type="ECO:0000313" key="6">
    <source>
        <dbReference type="EMBL" id="BFF94479.1"/>
    </source>
</evidence>
<name>A0AAU9FFM7_DROMD</name>
<dbReference type="SMART" id="SM01114">
    <property type="entry name" value="CXC"/>
    <property type="match status" value="1"/>
</dbReference>
<dbReference type="InterPro" id="IPR005172">
    <property type="entry name" value="CRC"/>
</dbReference>
<dbReference type="GO" id="GO:0006355">
    <property type="term" value="P:regulation of DNA-templated transcription"/>
    <property type="evidence" value="ECO:0007669"/>
    <property type="project" value="TreeGrafter"/>
</dbReference>
<dbReference type="PANTHER" id="PTHR12446:SF34">
    <property type="entry name" value="PROTEIN LIN-54 HOMOLOG"/>
    <property type="match status" value="1"/>
</dbReference>
<dbReference type="Proteomes" id="UP001500889">
    <property type="component" value="Chromosome U"/>
</dbReference>
<comment type="subcellular location">
    <subcellularLocation>
        <location evidence="1">Nucleus</location>
    </subcellularLocation>
</comment>
<protein>
    <recommendedName>
        <fullName evidence="5">CRC domain-containing protein</fullName>
    </recommendedName>
</protein>
<reference evidence="6 7" key="1">
    <citation type="submission" date="2024-02" db="EMBL/GenBank/DDBJ databases">
        <title>A chromosome-level genome assembly of Drosophila madeirensis, a fruit fly species endemic to Madeira island.</title>
        <authorList>
            <person name="Tomihara K."/>
            <person name="Llopart A."/>
            <person name="Yamamoto D."/>
        </authorList>
    </citation>
    <scope>NUCLEOTIDE SEQUENCE [LARGE SCALE GENOMIC DNA]</scope>
    <source>
        <strain evidence="6 7">RF1</strain>
    </source>
</reference>
<feature type="domain" description="CRC" evidence="5">
    <location>
        <begin position="1"/>
        <end position="74"/>
    </location>
</feature>
<dbReference type="EMBL" id="AP029264">
    <property type="protein sequence ID" value="BFF94479.1"/>
    <property type="molecule type" value="Genomic_DNA"/>
</dbReference>
<dbReference type="PANTHER" id="PTHR12446">
    <property type="entry name" value="TESMIN/TSO1-RELATED"/>
    <property type="match status" value="1"/>
</dbReference>
<dbReference type="GO" id="GO:0005634">
    <property type="term" value="C:nucleus"/>
    <property type="evidence" value="ECO:0007669"/>
    <property type="project" value="UniProtKB-SubCell"/>
</dbReference>
<evidence type="ECO:0000256" key="4">
    <source>
        <dbReference type="SAM" id="MobiDB-lite"/>
    </source>
</evidence>
<sequence length="287" mass="31657">MNPFPCGMAKFAAAPPKAATGRRQPREPKQPKDATIKGCACKRTSCIKNYCDCYQSMRTCHEFCKCLDCKNTVERPVVSDIPPKHSRRQRATAVTAKAEAAALRAGLKPATGVAPAVLPAQEITMPGEQPISMLGVRTAPKSTPIKRLPNKPLQVPKPPQQRLMHLPNGAPPHFLPAPKFRSDQDRLMSQPWSCSTPKATAVIMASPRGSKPQKPVMEKKEEQKPKELNLFNQSINMTVLHCMLVQAIEAEQLGLSELQVAQMVLYEFVHGQQLIYATSCDKNAEQK</sequence>
<gene>
    <name evidence="6" type="ORF">DMAD_12098</name>
</gene>
<proteinExistence type="inferred from homology"/>
<organism evidence="6 7">
    <name type="scientific">Drosophila madeirensis</name>
    <name type="common">Fruit fly</name>
    <dbReference type="NCBI Taxonomy" id="30013"/>
    <lineage>
        <taxon>Eukaryota</taxon>
        <taxon>Metazoa</taxon>
        <taxon>Ecdysozoa</taxon>
        <taxon>Arthropoda</taxon>
        <taxon>Hexapoda</taxon>
        <taxon>Insecta</taxon>
        <taxon>Pterygota</taxon>
        <taxon>Neoptera</taxon>
        <taxon>Endopterygota</taxon>
        <taxon>Diptera</taxon>
        <taxon>Brachycera</taxon>
        <taxon>Muscomorpha</taxon>
        <taxon>Ephydroidea</taxon>
        <taxon>Drosophilidae</taxon>
        <taxon>Drosophila</taxon>
        <taxon>Sophophora</taxon>
    </lineage>
</organism>
<evidence type="ECO:0000256" key="3">
    <source>
        <dbReference type="ARBA" id="ARBA00023242"/>
    </source>
</evidence>
<keyword evidence="7" id="KW-1185">Reference proteome</keyword>
<feature type="region of interest" description="Disordered" evidence="4">
    <location>
        <begin position="13"/>
        <end position="34"/>
    </location>
</feature>
<evidence type="ECO:0000313" key="7">
    <source>
        <dbReference type="Proteomes" id="UP001500889"/>
    </source>
</evidence>
<evidence type="ECO:0000256" key="2">
    <source>
        <dbReference type="ARBA" id="ARBA00007267"/>
    </source>
</evidence>
<feature type="compositionally biased region" description="Basic and acidic residues" evidence="4">
    <location>
        <begin position="24"/>
        <end position="34"/>
    </location>
</feature>
<evidence type="ECO:0000259" key="5">
    <source>
        <dbReference type="PROSITE" id="PS51634"/>
    </source>
</evidence>
<dbReference type="Pfam" id="PF03638">
    <property type="entry name" value="TCR"/>
    <property type="match status" value="1"/>
</dbReference>
<dbReference type="PROSITE" id="PS51634">
    <property type="entry name" value="CRC"/>
    <property type="match status" value="1"/>
</dbReference>
<dbReference type="AlphaFoldDB" id="A0AAU9FFM7"/>
<dbReference type="InterPro" id="IPR033467">
    <property type="entry name" value="Tesmin/TSO1-like_CXC"/>
</dbReference>
<dbReference type="InterPro" id="IPR028307">
    <property type="entry name" value="Lin-54_fam"/>
</dbReference>
<comment type="similarity">
    <text evidence="2">Belongs to the lin-54 family.</text>
</comment>
<evidence type="ECO:0000256" key="1">
    <source>
        <dbReference type="ARBA" id="ARBA00004123"/>
    </source>
</evidence>
<accession>A0AAU9FFM7</accession>
<keyword evidence="3" id="KW-0539">Nucleus</keyword>